<dbReference type="InterPro" id="IPR015330">
    <property type="entry name" value="DNA_primase/pol_bifunc_N"/>
</dbReference>
<feature type="domain" description="DNA primase/polymerase bifunctional N-terminal" evidence="4">
    <location>
        <begin position="323"/>
        <end position="495"/>
    </location>
</feature>
<keyword evidence="6" id="KW-1185">Reference proteome</keyword>
<dbReference type="GO" id="GO:0016787">
    <property type="term" value="F:hydrolase activity"/>
    <property type="evidence" value="ECO:0007669"/>
    <property type="project" value="UniProtKB-KW"/>
</dbReference>
<organism evidence="5 6">
    <name type="scientific">Klebsormidium nitens</name>
    <name type="common">Green alga</name>
    <name type="synonym">Ulothrix nitens</name>
    <dbReference type="NCBI Taxonomy" id="105231"/>
    <lineage>
        <taxon>Eukaryota</taxon>
        <taxon>Viridiplantae</taxon>
        <taxon>Streptophyta</taxon>
        <taxon>Klebsormidiophyceae</taxon>
        <taxon>Klebsormidiales</taxon>
        <taxon>Klebsormidiaceae</taxon>
        <taxon>Klebsormidium</taxon>
    </lineage>
</organism>
<evidence type="ECO:0000256" key="3">
    <source>
        <dbReference type="SAM" id="MobiDB-lite"/>
    </source>
</evidence>
<sequence>MFRSFLVYQESGGSSNEAESDGEDIEDVEFHREEESSDEETSQVRAFRDDSPQSLGRSPVCVYAAMDAELWPSDSESGMQLEGRKRSERGESDQSAESQLRGRGRRRVIMSSSSSSEAEADEGGGQSATSSEWGDLHDDDDHAWDWDDEHESGELREYFSVCRIDLHLGQDYRESLAPQAVFQPGQPVDALVSTRAAAAGPSVPDASRSAPLTAATSEVPTRVTCRTAVQETTPSPREVGQRSTTPFHGLVDPSHFSDFQRNLRAERQLASSQTATTAGINRPQEPSPAVEAHAQVQTGLPSQVDPILAAAHFFHGLGVVTVTHDLQEKLFPNGQVRKAPCRWGSLKPWKEANLSNCLSEFAKSGRNSIAIVTEKSDIFALDVDVKDGGFEALERMLDEHDNFPVDTPRLTTGNGGLHILFSLSQSEEAGLLNCSNRARIRYKGKAVGIDVRGRGGMLYTAPSSYVGLDGTLRRYMWDREILPDRSNLRAVPDWLISILNDGGEAPSGGVVCVTREGNKASESQAVPYGPPRPIEDPQQIPPAAVLQRVKACVAATGDSASRFDRLKEGVNGPMYVFRVDGLRRCPYGNHHNGSNNFSVLVRGRDLLYCCSSSECHGVCPYPKIGELTRSEAMIGGATGAFHADDSTAISALDKRFVDFWAFEGDVGGSKIVAAMYARCGRLCFDGESWHYWNRRCYVADEKSAFFVKSVLINQLRTVYRRLKDELNAAIKAAADEKKKKALCEKLKRLRTYNNSREISSTLDLVRGELFAPDFAQQLDANPDILNVGNGVLLLRTGELDLHRPQYMCSKIAETDFM</sequence>
<evidence type="ECO:0000256" key="2">
    <source>
        <dbReference type="SAM" id="Coils"/>
    </source>
</evidence>
<dbReference type="EMBL" id="DF238152">
    <property type="protein sequence ID" value="GAQ92920.1"/>
    <property type="molecule type" value="Genomic_DNA"/>
</dbReference>
<feature type="compositionally biased region" description="Basic and acidic residues" evidence="3">
    <location>
        <begin position="134"/>
        <end position="145"/>
    </location>
</feature>
<dbReference type="Proteomes" id="UP000054558">
    <property type="component" value="Unassembled WGS sequence"/>
</dbReference>
<evidence type="ECO:0000256" key="1">
    <source>
        <dbReference type="ARBA" id="ARBA00022801"/>
    </source>
</evidence>
<protein>
    <recommendedName>
        <fullName evidence="4">DNA primase/polymerase bifunctional N-terminal domain-containing protein</fullName>
    </recommendedName>
</protein>
<feature type="region of interest" description="Disordered" evidence="3">
    <location>
        <begin position="200"/>
        <end position="219"/>
    </location>
</feature>
<dbReference type="SUPFAM" id="SSF56747">
    <property type="entry name" value="Prim-pol domain"/>
    <property type="match status" value="1"/>
</dbReference>
<evidence type="ECO:0000259" key="4">
    <source>
        <dbReference type="SMART" id="SM00943"/>
    </source>
</evidence>
<dbReference type="InterPro" id="IPR051620">
    <property type="entry name" value="ORF904-like_C"/>
</dbReference>
<accession>A0A1Y1IPX9</accession>
<keyword evidence="1" id="KW-0378">Hydrolase</keyword>
<dbReference type="Pfam" id="PF08706">
    <property type="entry name" value="D5_N"/>
    <property type="match status" value="1"/>
</dbReference>
<feature type="non-terminal residue" evidence="5">
    <location>
        <position position="817"/>
    </location>
</feature>
<dbReference type="InterPro" id="IPR014818">
    <property type="entry name" value="Phage/plasmid_primase_P4_C"/>
</dbReference>
<name>A0A1Y1IPX9_KLENI</name>
<dbReference type="PANTHER" id="PTHR35372">
    <property type="entry name" value="ATP BINDING PROTEIN-RELATED"/>
    <property type="match status" value="1"/>
</dbReference>
<feature type="region of interest" description="Disordered" evidence="3">
    <location>
        <begin position="230"/>
        <end position="253"/>
    </location>
</feature>
<dbReference type="AlphaFoldDB" id="A0A1Y1IPX9"/>
<feature type="compositionally biased region" description="Polar residues" evidence="3">
    <location>
        <begin position="230"/>
        <end position="246"/>
    </location>
</feature>
<feature type="compositionally biased region" description="Basic and acidic residues" evidence="3">
    <location>
        <begin position="82"/>
        <end position="92"/>
    </location>
</feature>
<reference evidence="5 6" key="1">
    <citation type="journal article" date="2014" name="Nat. Commun.">
        <title>Klebsormidium flaccidum genome reveals primary factors for plant terrestrial adaptation.</title>
        <authorList>
            <person name="Hori K."/>
            <person name="Maruyama F."/>
            <person name="Fujisawa T."/>
            <person name="Togashi T."/>
            <person name="Yamamoto N."/>
            <person name="Seo M."/>
            <person name="Sato S."/>
            <person name="Yamada T."/>
            <person name="Mori H."/>
            <person name="Tajima N."/>
            <person name="Moriyama T."/>
            <person name="Ikeuchi M."/>
            <person name="Watanabe M."/>
            <person name="Wada H."/>
            <person name="Kobayashi K."/>
            <person name="Saito M."/>
            <person name="Masuda T."/>
            <person name="Sasaki-Sekimoto Y."/>
            <person name="Mashiguchi K."/>
            <person name="Awai K."/>
            <person name="Shimojima M."/>
            <person name="Masuda S."/>
            <person name="Iwai M."/>
            <person name="Nobusawa T."/>
            <person name="Narise T."/>
            <person name="Kondo S."/>
            <person name="Saito H."/>
            <person name="Sato R."/>
            <person name="Murakawa M."/>
            <person name="Ihara Y."/>
            <person name="Oshima-Yamada Y."/>
            <person name="Ohtaka K."/>
            <person name="Satoh M."/>
            <person name="Sonobe K."/>
            <person name="Ishii M."/>
            <person name="Ohtani R."/>
            <person name="Kanamori-Sato M."/>
            <person name="Honoki R."/>
            <person name="Miyazaki D."/>
            <person name="Mochizuki H."/>
            <person name="Umetsu J."/>
            <person name="Higashi K."/>
            <person name="Shibata D."/>
            <person name="Kamiya Y."/>
            <person name="Sato N."/>
            <person name="Nakamura Y."/>
            <person name="Tabata S."/>
            <person name="Ida S."/>
            <person name="Kurokawa K."/>
            <person name="Ohta H."/>
        </authorList>
    </citation>
    <scope>NUCLEOTIDE SEQUENCE [LARGE SCALE GENOMIC DNA]</scope>
    <source>
        <strain evidence="5 6">NIES-2285</strain>
    </source>
</reference>
<feature type="compositionally biased region" description="Acidic residues" evidence="3">
    <location>
        <begin position="18"/>
        <end position="27"/>
    </location>
</feature>
<feature type="coiled-coil region" evidence="2">
    <location>
        <begin position="712"/>
        <end position="739"/>
    </location>
</feature>
<evidence type="ECO:0000313" key="6">
    <source>
        <dbReference type="Proteomes" id="UP000054558"/>
    </source>
</evidence>
<dbReference type="Pfam" id="PF09250">
    <property type="entry name" value="Prim-Pol"/>
    <property type="match status" value="1"/>
</dbReference>
<dbReference type="SMART" id="SM00943">
    <property type="entry name" value="Prim-Pol"/>
    <property type="match status" value="1"/>
</dbReference>
<gene>
    <name evidence="5" type="ORF">KFL_012030010</name>
</gene>
<evidence type="ECO:0000313" key="5">
    <source>
        <dbReference type="EMBL" id="GAQ92920.1"/>
    </source>
</evidence>
<feature type="region of interest" description="Disordered" evidence="3">
    <location>
        <begin position="1"/>
        <end position="145"/>
    </location>
</feature>
<proteinExistence type="predicted"/>
<dbReference type="PANTHER" id="PTHR35372:SF2">
    <property type="entry name" value="SF3 HELICASE DOMAIN-CONTAINING PROTEIN"/>
    <property type="match status" value="1"/>
</dbReference>
<keyword evidence="2" id="KW-0175">Coiled coil</keyword>